<dbReference type="Pfam" id="PF18911">
    <property type="entry name" value="PKD_4"/>
    <property type="match status" value="1"/>
</dbReference>
<dbReference type="InterPro" id="IPR007280">
    <property type="entry name" value="Peptidase_C_arc/bac"/>
</dbReference>
<dbReference type="Gene3D" id="2.60.120.380">
    <property type="match status" value="1"/>
</dbReference>
<feature type="chain" id="PRO_5004215411" evidence="2">
    <location>
        <begin position="24"/>
        <end position="595"/>
    </location>
</feature>
<proteinExistence type="predicted"/>
<evidence type="ECO:0000256" key="2">
    <source>
        <dbReference type="SAM" id="SignalP"/>
    </source>
</evidence>
<dbReference type="InterPro" id="IPR035986">
    <property type="entry name" value="PKD_dom_sf"/>
</dbReference>
<dbReference type="OrthoDB" id="5928962at2"/>
<dbReference type="InterPro" id="IPR000601">
    <property type="entry name" value="PKD_dom"/>
</dbReference>
<dbReference type="InterPro" id="IPR043504">
    <property type="entry name" value="Peptidase_S1_PA_chymotrypsin"/>
</dbReference>
<feature type="domain" description="PKD" evidence="3">
    <location>
        <begin position="429"/>
        <end position="494"/>
    </location>
</feature>
<dbReference type="STRING" id="349521.HCH_06922"/>
<comment type="cofactor">
    <cofactor evidence="1">
        <name>Ca(2+)</name>
        <dbReference type="ChEBI" id="CHEBI:29108"/>
    </cofactor>
</comment>
<dbReference type="AlphaFoldDB" id="Q2S735"/>
<dbReference type="PANTHER" id="PTHR36234:SF5">
    <property type="entry name" value="LYSYL ENDOPEPTIDASE"/>
    <property type="match status" value="1"/>
</dbReference>
<dbReference type="eggNOG" id="COG3291">
    <property type="taxonomic scope" value="Bacteria"/>
</dbReference>
<dbReference type="Gene3D" id="2.60.40.10">
    <property type="entry name" value="Immunoglobulins"/>
    <property type="match status" value="1"/>
</dbReference>
<reference evidence="4 5" key="1">
    <citation type="journal article" date="2005" name="Nucleic Acids Res.">
        <title>Genomic blueprint of Hahella chejuensis, a marine microbe producing an algicidal agent.</title>
        <authorList>
            <person name="Jeong H."/>
            <person name="Yim J.H."/>
            <person name="Lee C."/>
            <person name="Choi S.-H."/>
            <person name="Park Y.K."/>
            <person name="Yoon S.H."/>
            <person name="Hur C.-G."/>
            <person name="Kang H.-Y."/>
            <person name="Kim D."/>
            <person name="Lee H.H."/>
            <person name="Park K.H."/>
            <person name="Park S.-H."/>
            <person name="Park H.-S."/>
            <person name="Lee H.K."/>
            <person name="Oh T.K."/>
            <person name="Kim J.F."/>
        </authorList>
    </citation>
    <scope>NUCLEOTIDE SEQUENCE [LARGE SCALE GENOMIC DNA]</scope>
    <source>
        <strain evidence="4 5">KCTC 2396</strain>
    </source>
</reference>
<dbReference type="PANTHER" id="PTHR36234">
    <property type="entry name" value="LYSYL ENDOPEPTIDASE"/>
    <property type="match status" value="1"/>
</dbReference>
<organism evidence="4 5">
    <name type="scientific">Hahella chejuensis (strain KCTC 2396)</name>
    <dbReference type="NCBI Taxonomy" id="349521"/>
    <lineage>
        <taxon>Bacteria</taxon>
        <taxon>Pseudomonadati</taxon>
        <taxon>Pseudomonadota</taxon>
        <taxon>Gammaproteobacteria</taxon>
        <taxon>Oceanospirillales</taxon>
        <taxon>Hahellaceae</taxon>
        <taxon>Hahella</taxon>
    </lineage>
</organism>
<dbReference type="KEGG" id="hch:HCH_06922"/>
<dbReference type="InterPro" id="IPR009003">
    <property type="entry name" value="Peptidase_S1_PA"/>
</dbReference>
<dbReference type="Gene3D" id="2.40.10.10">
    <property type="entry name" value="Trypsin-like serine proteases"/>
    <property type="match status" value="2"/>
</dbReference>
<dbReference type="SMART" id="SM00089">
    <property type="entry name" value="PKD"/>
    <property type="match status" value="1"/>
</dbReference>
<protein>
    <submittedName>
        <fullName evidence="4">FOG: PKD repeat</fullName>
    </submittedName>
</protein>
<feature type="signal peptide" evidence="2">
    <location>
        <begin position="1"/>
        <end position="23"/>
    </location>
</feature>
<dbReference type="CDD" id="cd00146">
    <property type="entry name" value="PKD"/>
    <property type="match status" value="1"/>
</dbReference>
<keyword evidence="2" id="KW-0732">Signal</keyword>
<evidence type="ECO:0000313" key="4">
    <source>
        <dbReference type="EMBL" id="ABC33539.1"/>
    </source>
</evidence>
<dbReference type="HOGENOM" id="CLU_031458_0_0_6"/>
<evidence type="ECO:0000259" key="3">
    <source>
        <dbReference type="PROSITE" id="PS50093"/>
    </source>
</evidence>
<gene>
    <name evidence="4" type="ordered locus">HCH_06922</name>
</gene>
<sequence>MKTKIAWVAGLALSLTLSANLQAASDDAVAVPQPPITIASETQFKGLLTDERQLRSESTSAYQAISDRRITIHRENASFIKVHFSRFEIPEGGYVVVRNAQGDIAHRYGGANPSLHTLREGDDGTTSFAALSVIGSTAIVEYFPGASGQASYKIEVDSVMEGFPQEEIDELMSQQASGFSTCGVNERRDVQCWADSHPEEYERSRPVARILVNGSSLCTAWRVGPDNRVFTNNHCVSSQSGVANTEVWFNYQRTSCGSGSLAGTKVVTGAAMLATNYELDYTLFTVNNFSSIQSFGYFGLDVRPATNQERIYIPQHGSGNPKELSIESDQNSGGLCRVDRPSANGRGTGTDMGYNCDTIGGSSGSPVLAAQTNRVIALHHFGGCPNQGVLIHKIWPQVAGYFNNQIPPGDNETPNGDPVADFAFAVDRLEVRFSDESSDSDGEIVSWQWDFGDGNSSISRNPTHTYASTGGYSVSLKVTDNDGNSASKTQTVSVGDAPRIEENNLSDNTGDWKHYKMTVSSGMSKLTATISGGSGDADLYVRQGAQPTTSQYNCRPYTNGNNEVCTLNNPAAGDWYISIRAYRDYSGVDLVGELE</sequence>
<dbReference type="PROSITE" id="PS50093">
    <property type="entry name" value="PKD"/>
    <property type="match status" value="1"/>
</dbReference>
<dbReference type="SUPFAM" id="SSF49299">
    <property type="entry name" value="PKD domain"/>
    <property type="match status" value="1"/>
</dbReference>
<accession>Q2S735</accession>
<dbReference type="Pfam" id="PF04151">
    <property type="entry name" value="PPC"/>
    <property type="match status" value="1"/>
</dbReference>
<dbReference type="EMBL" id="CP000155">
    <property type="protein sequence ID" value="ABC33539.1"/>
    <property type="molecule type" value="Genomic_DNA"/>
</dbReference>
<evidence type="ECO:0000256" key="1">
    <source>
        <dbReference type="ARBA" id="ARBA00001913"/>
    </source>
</evidence>
<dbReference type="eggNOG" id="COG3591">
    <property type="taxonomic scope" value="Bacteria"/>
</dbReference>
<dbReference type="InterPro" id="IPR022409">
    <property type="entry name" value="PKD/Chitinase_dom"/>
</dbReference>
<dbReference type="Proteomes" id="UP000000238">
    <property type="component" value="Chromosome"/>
</dbReference>
<name>Q2S735_HAHCH</name>
<dbReference type="RefSeq" id="WP_011400589.1">
    <property type="nucleotide sequence ID" value="NC_007645.1"/>
</dbReference>
<evidence type="ECO:0000313" key="5">
    <source>
        <dbReference type="Proteomes" id="UP000000238"/>
    </source>
</evidence>
<dbReference type="SUPFAM" id="SSF50494">
    <property type="entry name" value="Trypsin-like serine proteases"/>
    <property type="match status" value="1"/>
</dbReference>
<dbReference type="InterPro" id="IPR013783">
    <property type="entry name" value="Ig-like_fold"/>
</dbReference>
<dbReference type="Pfam" id="PF13365">
    <property type="entry name" value="Trypsin_2"/>
    <property type="match status" value="1"/>
</dbReference>
<keyword evidence="5" id="KW-1185">Reference proteome</keyword>